<proteinExistence type="predicted"/>
<dbReference type="Proteomes" id="UP001219525">
    <property type="component" value="Unassembled WGS sequence"/>
</dbReference>
<accession>A0AAD6USR2</accession>
<evidence type="ECO:0000313" key="1">
    <source>
        <dbReference type="EMBL" id="KAJ7193724.1"/>
    </source>
</evidence>
<name>A0AAD6USR2_9AGAR</name>
<protein>
    <submittedName>
        <fullName evidence="1">Uncharacterized protein</fullName>
    </submittedName>
</protein>
<feature type="non-terminal residue" evidence="1">
    <location>
        <position position="1"/>
    </location>
</feature>
<evidence type="ECO:0000313" key="2">
    <source>
        <dbReference type="Proteomes" id="UP001219525"/>
    </source>
</evidence>
<dbReference type="EMBL" id="JARJCW010000105">
    <property type="protein sequence ID" value="KAJ7193724.1"/>
    <property type="molecule type" value="Genomic_DNA"/>
</dbReference>
<sequence length="54" mass="6163">GGWISCDSSELLLWVPGPRRNGLWSPRNTLLIGKEQTLLSFENFVHGTQWAQCY</sequence>
<dbReference type="AlphaFoldDB" id="A0AAD6USR2"/>
<gene>
    <name evidence="1" type="ORF">GGX14DRAFT_313681</name>
</gene>
<comment type="caution">
    <text evidence="1">The sequence shown here is derived from an EMBL/GenBank/DDBJ whole genome shotgun (WGS) entry which is preliminary data.</text>
</comment>
<reference evidence="1" key="1">
    <citation type="submission" date="2023-03" db="EMBL/GenBank/DDBJ databases">
        <title>Massive genome expansion in bonnet fungi (Mycena s.s.) driven by repeated elements and novel gene families across ecological guilds.</title>
        <authorList>
            <consortium name="Lawrence Berkeley National Laboratory"/>
            <person name="Harder C.B."/>
            <person name="Miyauchi S."/>
            <person name="Viragh M."/>
            <person name="Kuo A."/>
            <person name="Thoen E."/>
            <person name="Andreopoulos B."/>
            <person name="Lu D."/>
            <person name="Skrede I."/>
            <person name="Drula E."/>
            <person name="Henrissat B."/>
            <person name="Morin E."/>
            <person name="Kohler A."/>
            <person name="Barry K."/>
            <person name="LaButti K."/>
            <person name="Morin E."/>
            <person name="Salamov A."/>
            <person name="Lipzen A."/>
            <person name="Mereny Z."/>
            <person name="Hegedus B."/>
            <person name="Baldrian P."/>
            <person name="Stursova M."/>
            <person name="Weitz H."/>
            <person name="Taylor A."/>
            <person name="Grigoriev I.V."/>
            <person name="Nagy L.G."/>
            <person name="Martin F."/>
            <person name="Kauserud H."/>
        </authorList>
    </citation>
    <scope>NUCLEOTIDE SEQUENCE</scope>
    <source>
        <strain evidence="1">9144</strain>
    </source>
</reference>
<keyword evidence="2" id="KW-1185">Reference proteome</keyword>
<organism evidence="1 2">
    <name type="scientific">Mycena pura</name>
    <dbReference type="NCBI Taxonomy" id="153505"/>
    <lineage>
        <taxon>Eukaryota</taxon>
        <taxon>Fungi</taxon>
        <taxon>Dikarya</taxon>
        <taxon>Basidiomycota</taxon>
        <taxon>Agaricomycotina</taxon>
        <taxon>Agaricomycetes</taxon>
        <taxon>Agaricomycetidae</taxon>
        <taxon>Agaricales</taxon>
        <taxon>Marasmiineae</taxon>
        <taxon>Mycenaceae</taxon>
        <taxon>Mycena</taxon>
    </lineage>
</organism>
<feature type="non-terminal residue" evidence="1">
    <location>
        <position position="54"/>
    </location>
</feature>